<dbReference type="InterPro" id="IPR011059">
    <property type="entry name" value="Metal-dep_hydrolase_composite"/>
</dbReference>
<gene>
    <name evidence="4" type="primary">codA</name>
    <name evidence="4" type="ORF">MOST_12700</name>
</gene>
<dbReference type="AlphaFoldDB" id="A0A9X7J4N6"/>
<dbReference type="GO" id="GO:0046872">
    <property type="term" value="F:metal ion binding"/>
    <property type="evidence" value="ECO:0007669"/>
    <property type="project" value="UniProtKB-KW"/>
</dbReference>
<proteinExistence type="predicted"/>
<evidence type="ECO:0000259" key="3">
    <source>
        <dbReference type="Pfam" id="PF07969"/>
    </source>
</evidence>
<sequence length="415" mass="45624">MMDLIIKNARLRGKDGLFQIGINAGRIAEIQVKIDAPAKQEIDAEGRLVTAGFVNPHMHLDKALLGEQAKNLSATFEEAIRLTIDRKLHYSVDEICQRAQAVIDMAILAGTTAMRGFADVDPYGGLRPVEALLKLRELNRGIIDLQVVAFPQEGIVRQPGTEELLRQAMEMGADVVGGIPWYEFDEYDARAHIDTVFKIAKDFKADVHMLVDDTDDPTSRTLEIVALATIRYGYQGRVTASHSEALAAYDDYHAARVVRMVAEAGISICCNPHINLVLNGRRDKQPVRRGITRVKELLGAGINICSGQDDVNDPYYPFGRCDQLEVASFVAHTAQLTFPNEIETVFDMVTLNAARAMQLSDYGLEVGKTADLVVLDATSAAEAIRTQAVRRYVIKGGCVVAENSITRKLARDSQG</sequence>
<dbReference type="Proteomes" id="UP000239430">
    <property type="component" value="Unassembled WGS sequence"/>
</dbReference>
<dbReference type="GO" id="GO:0004131">
    <property type="term" value="F:cytosine deaminase activity"/>
    <property type="evidence" value="ECO:0007669"/>
    <property type="project" value="UniProtKB-EC"/>
</dbReference>
<evidence type="ECO:0000256" key="2">
    <source>
        <dbReference type="ARBA" id="ARBA00022801"/>
    </source>
</evidence>
<reference evidence="4 5" key="1">
    <citation type="submission" date="2018-03" db="EMBL/GenBank/DDBJ databases">
        <title>Genome sequence of Moorella stamsii DSM 26217.</title>
        <authorList>
            <person name="Poehlein A."/>
            <person name="Daniel R."/>
        </authorList>
    </citation>
    <scope>NUCLEOTIDE SEQUENCE [LARGE SCALE GENOMIC DNA]</scope>
    <source>
        <strain evidence="5">DSM 26217</strain>
    </source>
</reference>
<dbReference type="RefSeq" id="WP_083476823.1">
    <property type="nucleotide sequence ID" value="NZ_PVXL01000040.1"/>
</dbReference>
<dbReference type="Pfam" id="PF07969">
    <property type="entry name" value="Amidohydro_3"/>
    <property type="match status" value="1"/>
</dbReference>
<name>A0A9X7J4N6_9FIRM</name>
<dbReference type="SUPFAM" id="SSF51338">
    <property type="entry name" value="Composite domain of metallo-dependent hydrolases"/>
    <property type="match status" value="1"/>
</dbReference>
<dbReference type="EMBL" id="PVXL01000040">
    <property type="protein sequence ID" value="PRR73422.1"/>
    <property type="molecule type" value="Genomic_DNA"/>
</dbReference>
<dbReference type="Gene3D" id="3.20.20.140">
    <property type="entry name" value="Metal-dependent hydrolases"/>
    <property type="match status" value="1"/>
</dbReference>
<dbReference type="PANTHER" id="PTHR32027">
    <property type="entry name" value="CYTOSINE DEAMINASE"/>
    <property type="match status" value="1"/>
</dbReference>
<dbReference type="GO" id="GO:0035888">
    <property type="term" value="F:isoguanine deaminase activity"/>
    <property type="evidence" value="ECO:0007669"/>
    <property type="project" value="TreeGrafter"/>
</dbReference>
<protein>
    <submittedName>
        <fullName evidence="4">Cytosine deaminase</fullName>
        <ecNumber evidence="4">3.5.4.1</ecNumber>
    </submittedName>
</protein>
<keyword evidence="2 4" id="KW-0378">Hydrolase</keyword>
<feature type="domain" description="Amidohydrolase 3" evidence="3">
    <location>
        <begin position="40"/>
        <end position="400"/>
    </location>
</feature>
<keyword evidence="5" id="KW-1185">Reference proteome</keyword>
<evidence type="ECO:0000313" key="4">
    <source>
        <dbReference type="EMBL" id="PRR73422.1"/>
    </source>
</evidence>
<dbReference type="Gene3D" id="2.30.40.10">
    <property type="entry name" value="Urease, subunit C, domain 1"/>
    <property type="match status" value="1"/>
</dbReference>
<dbReference type="InterPro" id="IPR052349">
    <property type="entry name" value="Metallo-hydrolase_Enzymes"/>
</dbReference>
<comment type="caution">
    <text evidence="4">The sequence shown here is derived from an EMBL/GenBank/DDBJ whole genome shotgun (WGS) entry which is preliminary data.</text>
</comment>
<dbReference type="GO" id="GO:0006209">
    <property type="term" value="P:cytosine catabolic process"/>
    <property type="evidence" value="ECO:0007669"/>
    <property type="project" value="TreeGrafter"/>
</dbReference>
<dbReference type="InterPro" id="IPR013108">
    <property type="entry name" value="Amidohydro_3"/>
</dbReference>
<organism evidence="4 5">
    <name type="scientific">Neomoorella stamsii</name>
    <dbReference type="NCBI Taxonomy" id="1266720"/>
    <lineage>
        <taxon>Bacteria</taxon>
        <taxon>Bacillati</taxon>
        <taxon>Bacillota</taxon>
        <taxon>Clostridia</taxon>
        <taxon>Neomoorellales</taxon>
        <taxon>Neomoorellaceae</taxon>
        <taxon>Neomoorella</taxon>
    </lineage>
</organism>
<dbReference type="InterPro" id="IPR032466">
    <property type="entry name" value="Metal_Hydrolase"/>
</dbReference>
<accession>A0A9X7J4N6</accession>
<dbReference type="FunFam" id="3.20.20.140:FF:000019">
    <property type="entry name" value="Cytosine deaminase"/>
    <property type="match status" value="1"/>
</dbReference>
<dbReference type="EC" id="3.5.4.1" evidence="4"/>
<dbReference type="PANTHER" id="PTHR32027:SF0">
    <property type="entry name" value="CYTOSINE DEAMINASE"/>
    <property type="match status" value="1"/>
</dbReference>
<evidence type="ECO:0000313" key="5">
    <source>
        <dbReference type="Proteomes" id="UP000239430"/>
    </source>
</evidence>
<dbReference type="CDD" id="cd01293">
    <property type="entry name" value="Bact_CD"/>
    <property type="match status" value="1"/>
</dbReference>
<dbReference type="SUPFAM" id="SSF51556">
    <property type="entry name" value="Metallo-dependent hydrolases"/>
    <property type="match status" value="1"/>
</dbReference>
<keyword evidence="1" id="KW-0479">Metal-binding</keyword>
<evidence type="ECO:0000256" key="1">
    <source>
        <dbReference type="ARBA" id="ARBA00022723"/>
    </source>
</evidence>